<comment type="subcellular location">
    <subcellularLocation>
        <location evidence="1">Membrane</location>
        <topology evidence="1">Multi-pass membrane protein</topology>
    </subcellularLocation>
</comment>
<evidence type="ECO:0000256" key="6">
    <source>
        <dbReference type="SAM" id="Phobius"/>
    </source>
</evidence>
<feature type="transmembrane region" description="Helical" evidence="6">
    <location>
        <begin position="21"/>
        <end position="38"/>
    </location>
</feature>
<dbReference type="EMBL" id="CP084167">
    <property type="protein sequence ID" value="UJG44510.1"/>
    <property type="molecule type" value="Genomic_DNA"/>
</dbReference>
<feature type="transmembrane region" description="Helical" evidence="6">
    <location>
        <begin position="44"/>
        <end position="62"/>
    </location>
</feature>
<feature type="transmembrane region" description="Helical" evidence="6">
    <location>
        <begin position="236"/>
        <end position="258"/>
    </location>
</feature>
<keyword evidence="5 6" id="KW-0472">Membrane</keyword>
<gene>
    <name evidence="7" type="ORF">K9W46_04860</name>
</gene>
<evidence type="ECO:0000256" key="5">
    <source>
        <dbReference type="ARBA" id="ARBA00023136"/>
    </source>
</evidence>
<sequence>MNNTRFLFPFSDKKKQRIFSSVALLIFTILVIVLFLLSNNLFNILIIYLSTLIFFLSIKASFLRTIKLIVPASVLIFFLGIPALFLKLGEIIYSNSFIGINFEIFSGGLNRALFIWVRGIFSVSVITLYTTCVTMQEFIQSLRSLFFPNVIVTIILLMLRYTPLLVEEGENIRIAQKMRGLDSASRKRKFQAAAALMGGILIKSIKHGTEVYEAMVLRGLEDNLLIKREKITISDFLFLIFITPLFCLVSGGIIQICIMK</sequence>
<accession>A0A9Y1BTI0</accession>
<feature type="transmembrane region" description="Helical" evidence="6">
    <location>
        <begin position="74"/>
        <end position="93"/>
    </location>
</feature>
<feature type="transmembrane region" description="Helical" evidence="6">
    <location>
        <begin position="113"/>
        <end position="133"/>
    </location>
</feature>
<proteinExistence type="predicted"/>
<dbReference type="Proteomes" id="UP001200513">
    <property type="component" value="Chromosome"/>
</dbReference>
<evidence type="ECO:0000256" key="4">
    <source>
        <dbReference type="ARBA" id="ARBA00022989"/>
    </source>
</evidence>
<keyword evidence="4 6" id="KW-1133">Transmembrane helix</keyword>
<dbReference type="AlphaFoldDB" id="A0A9Y1BTI0"/>
<dbReference type="PANTHER" id="PTHR34857:SF2">
    <property type="entry name" value="SLL0384 PROTEIN"/>
    <property type="match status" value="1"/>
</dbReference>
<keyword evidence="2" id="KW-1003">Cell membrane</keyword>
<dbReference type="CDD" id="cd16914">
    <property type="entry name" value="EcfT"/>
    <property type="match status" value="1"/>
</dbReference>
<evidence type="ECO:0000313" key="7">
    <source>
        <dbReference type="EMBL" id="UJG44510.1"/>
    </source>
</evidence>
<evidence type="ECO:0000256" key="1">
    <source>
        <dbReference type="ARBA" id="ARBA00004141"/>
    </source>
</evidence>
<dbReference type="PANTHER" id="PTHR34857">
    <property type="entry name" value="SLL0384 PROTEIN"/>
    <property type="match status" value="1"/>
</dbReference>
<evidence type="ECO:0000256" key="2">
    <source>
        <dbReference type="ARBA" id="ARBA00022475"/>
    </source>
</evidence>
<dbReference type="GO" id="GO:0005886">
    <property type="term" value="C:plasma membrane"/>
    <property type="evidence" value="ECO:0007669"/>
    <property type="project" value="UniProtKB-ARBA"/>
</dbReference>
<evidence type="ECO:0000256" key="3">
    <source>
        <dbReference type="ARBA" id="ARBA00022692"/>
    </source>
</evidence>
<name>A0A9Y1BTI0_9ARCH</name>
<reference evidence="7" key="1">
    <citation type="journal article" date="2022" name="Nat. Microbiol.">
        <title>Unique mobile elements and scalable gene flow at the prokaryote-eukaryote boundary revealed by circularized Asgard archaea genomes.</title>
        <authorList>
            <person name="Wu F."/>
            <person name="Speth D.R."/>
            <person name="Philosof A."/>
            <person name="Cremiere A."/>
            <person name="Narayanan A."/>
            <person name="Barco R.A."/>
            <person name="Connon S.A."/>
            <person name="Amend J.P."/>
            <person name="Antoshechkin I.A."/>
            <person name="Orphan V.J."/>
        </authorList>
    </citation>
    <scope>NUCLEOTIDE SEQUENCE</scope>
    <source>
        <strain evidence="7">PR6</strain>
    </source>
</reference>
<organism evidence="7">
    <name type="scientific">Candidatus Heimdallarchaeum endolithica</name>
    <dbReference type="NCBI Taxonomy" id="2876572"/>
    <lineage>
        <taxon>Archaea</taxon>
        <taxon>Promethearchaeati</taxon>
        <taxon>Candidatus Heimdallarchaeota</taxon>
        <taxon>Candidatus Heimdallarchaeia (ex Rinke et al. 2021) (nom. nud.)</taxon>
        <taxon>Candidatus Heimdallarchaeales</taxon>
        <taxon>Candidatus Heimdallarchaeaceae</taxon>
        <taxon>Candidatus Heimdallarchaeum</taxon>
    </lineage>
</organism>
<dbReference type="InterPro" id="IPR003339">
    <property type="entry name" value="ABC/ECF_trnsptr_transmembrane"/>
</dbReference>
<dbReference type="Pfam" id="PF02361">
    <property type="entry name" value="CbiQ"/>
    <property type="match status" value="1"/>
</dbReference>
<dbReference type="InterPro" id="IPR051611">
    <property type="entry name" value="ECF_transporter_component"/>
</dbReference>
<keyword evidence="3 6" id="KW-0812">Transmembrane</keyword>
<protein>
    <submittedName>
        <fullName evidence="7">Energy-coupling factor transporter transmembrane protein EcfT</fullName>
    </submittedName>
</protein>